<dbReference type="AlphaFoldDB" id="A0A6J4KMF8"/>
<proteinExistence type="predicted"/>
<name>A0A6J4KMF8_9ACTN</name>
<evidence type="ECO:0008006" key="2">
    <source>
        <dbReference type="Google" id="ProtNLM"/>
    </source>
</evidence>
<gene>
    <name evidence="1" type="ORF">AVDCRST_MAG16-95</name>
</gene>
<protein>
    <recommendedName>
        <fullName evidence="2">DUF885 domain-containing protein</fullName>
    </recommendedName>
</protein>
<accession>A0A6J4KMF8</accession>
<reference evidence="1" key="1">
    <citation type="submission" date="2020-02" db="EMBL/GenBank/DDBJ databases">
        <authorList>
            <person name="Meier V. D."/>
        </authorList>
    </citation>
    <scope>NUCLEOTIDE SEQUENCE</scope>
    <source>
        <strain evidence="1">AVDCRST_MAG16</strain>
    </source>
</reference>
<organism evidence="1">
    <name type="scientific">uncultured Frankineae bacterium</name>
    <dbReference type="NCBI Taxonomy" id="437475"/>
    <lineage>
        <taxon>Bacteria</taxon>
        <taxon>Bacillati</taxon>
        <taxon>Actinomycetota</taxon>
        <taxon>Actinomycetes</taxon>
        <taxon>Frankiales</taxon>
        <taxon>environmental samples</taxon>
    </lineage>
</organism>
<dbReference type="EMBL" id="CADCUE010000008">
    <property type="protein sequence ID" value="CAA9310044.1"/>
    <property type="molecule type" value="Genomic_DNA"/>
</dbReference>
<sequence length="412" mass="45353">MDVVAAYLRLGLAFDRLSRGFVDAWTGPDALRTEVESGPVPRPDDLRRRAAELRGELPSAGLPPARSRWLAGQLVGLECSARVLDGQRVGYVDQVEAYFQVRPELGDEATYADAHAELDALLPGGGPLVERYTAYRDHYCVPVERLAEAVREVSTLLRERARARFALPEQEVVDYEVVTDRPWAGFNYYLGGFRSTVAINADLPVGLGSLPALVAHESYPGHHTERCRKQVAQADLPEYDLWLVNTPENLMAEGLADLGLAGLDLLEWGPVLGELYADLGIAYDGERGQRIARAAAPLGGVRQDAALLLHDRGAGVERAQDHLARWALQSPDRAAKTLSFLTDPLWRAYITTYVEGERLLSRWLSARPADVPVEQRFVRLLDEQLTPAALREELQVHPSVPRVGPAPGPDAP</sequence>
<evidence type="ECO:0000313" key="1">
    <source>
        <dbReference type="EMBL" id="CAA9310044.1"/>
    </source>
</evidence>